<dbReference type="RefSeq" id="XP_021869203.1">
    <property type="nucleotide sequence ID" value="XM_022016629.1"/>
</dbReference>
<comment type="similarity">
    <text evidence="1">Belongs to the UPF0538 family.</text>
</comment>
<evidence type="ECO:0000313" key="3">
    <source>
        <dbReference type="EMBL" id="ORX34987.1"/>
    </source>
</evidence>
<name>A0A1Y1UBS1_9TREE</name>
<keyword evidence="4" id="KW-1185">Reference proteome</keyword>
<protein>
    <submittedName>
        <fullName evidence="3">Cytoplasm protein</fullName>
    </submittedName>
</protein>
<dbReference type="FunCoup" id="A0A1Y1UBS1">
    <property type="interactions" value="17"/>
</dbReference>
<dbReference type="EMBL" id="NBSH01000012">
    <property type="protein sequence ID" value="ORX34987.1"/>
    <property type="molecule type" value="Genomic_DNA"/>
</dbReference>
<dbReference type="Proteomes" id="UP000193218">
    <property type="component" value="Unassembled WGS sequence"/>
</dbReference>
<dbReference type="InParanoid" id="A0A1Y1UBS1"/>
<dbReference type="GeneID" id="33558438"/>
<organism evidence="3 4">
    <name type="scientific">Kockovaella imperatae</name>
    <dbReference type="NCBI Taxonomy" id="4999"/>
    <lineage>
        <taxon>Eukaryota</taxon>
        <taxon>Fungi</taxon>
        <taxon>Dikarya</taxon>
        <taxon>Basidiomycota</taxon>
        <taxon>Agaricomycotina</taxon>
        <taxon>Tremellomycetes</taxon>
        <taxon>Tremellales</taxon>
        <taxon>Cuniculitremaceae</taxon>
        <taxon>Kockovaella</taxon>
    </lineage>
</organism>
<comment type="caution">
    <text evidence="3">The sequence shown here is derived from an EMBL/GenBank/DDBJ whole genome shotgun (WGS) entry which is preliminary data.</text>
</comment>
<dbReference type="Pfam" id="PF10209">
    <property type="entry name" value="DUF2340"/>
    <property type="match status" value="1"/>
</dbReference>
<proteinExistence type="inferred from homology"/>
<dbReference type="InterPro" id="IPR018794">
    <property type="entry name" value="UPF0538"/>
</dbReference>
<evidence type="ECO:0000313" key="4">
    <source>
        <dbReference type="Proteomes" id="UP000193218"/>
    </source>
</evidence>
<accession>A0A1Y1UBS1</accession>
<evidence type="ECO:0000256" key="2">
    <source>
        <dbReference type="SAM" id="MobiDB-lite"/>
    </source>
</evidence>
<dbReference type="PANTHER" id="PTHR18444:SF9">
    <property type="entry name" value="UPF0538 PROTEIN C2ORF76"/>
    <property type="match status" value="1"/>
</dbReference>
<gene>
    <name evidence="3" type="ORF">BD324DRAFT_633500</name>
</gene>
<dbReference type="AlphaFoldDB" id="A0A1Y1UBS1"/>
<evidence type="ECO:0000256" key="1">
    <source>
        <dbReference type="ARBA" id="ARBA00007176"/>
    </source>
</evidence>
<sequence>MSSSDQPESDPSTPPAPPPQSNGFHAFQPVYDEAPSALSTELRPRTNATLTVRIVKSFEYRTFKAMVLPDLNLETLTVGQLMDLVRERLKTAPGFKPFRALQLDTMKVYTVAHGHKTTNLIINLENDEWILDDPSKTLAEIGAENETELSMFNRAAYEAFKANPEIKWE</sequence>
<feature type="region of interest" description="Disordered" evidence="2">
    <location>
        <begin position="1"/>
        <end position="27"/>
    </location>
</feature>
<dbReference type="OrthoDB" id="937at2759"/>
<reference evidence="3 4" key="1">
    <citation type="submission" date="2017-03" db="EMBL/GenBank/DDBJ databases">
        <title>Widespread Adenine N6-methylation of Active Genes in Fungi.</title>
        <authorList>
            <consortium name="DOE Joint Genome Institute"/>
            <person name="Mondo S.J."/>
            <person name="Dannebaum R.O."/>
            <person name="Kuo R.C."/>
            <person name="Louie K.B."/>
            <person name="Bewick A.J."/>
            <person name="Labutti K."/>
            <person name="Haridas S."/>
            <person name="Kuo A."/>
            <person name="Salamov A."/>
            <person name="Ahrendt S.R."/>
            <person name="Lau R."/>
            <person name="Bowen B.P."/>
            <person name="Lipzen A."/>
            <person name="Sullivan W."/>
            <person name="Andreopoulos W.B."/>
            <person name="Clum A."/>
            <person name="Lindquist E."/>
            <person name="Daum C."/>
            <person name="Northen T.R."/>
            <person name="Ramamoorthy G."/>
            <person name="Schmitz R.J."/>
            <person name="Gryganskyi A."/>
            <person name="Culley D."/>
            <person name="Magnuson J."/>
            <person name="James T.Y."/>
            <person name="O'Malley M.A."/>
            <person name="Stajich J.E."/>
            <person name="Spatafora J.W."/>
            <person name="Visel A."/>
            <person name="Grigoriev I.V."/>
        </authorList>
    </citation>
    <scope>NUCLEOTIDE SEQUENCE [LARGE SCALE GENOMIC DNA]</scope>
    <source>
        <strain evidence="3 4">NRRL Y-17943</strain>
    </source>
</reference>
<dbReference type="PANTHER" id="PTHR18444">
    <property type="entry name" value="UPF0538 FAMILY MEMBER"/>
    <property type="match status" value="1"/>
</dbReference>